<comment type="similarity">
    <text evidence="3">Belongs to the SMC family. SMC6 subfamily.</text>
</comment>
<keyword evidence="8 12" id="KW-0175">Coiled coil</keyword>
<proteinExistence type="inferred from homology"/>
<feature type="region of interest" description="Disordered" evidence="13">
    <location>
        <begin position="1"/>
        <end position="55"/>
    </location>
</feature>
<feature type="compositionally biased region" description="Acidic residues" evidence="13">
    <location>
        <begin position="42"/>
        <end position="52"/>
    </location>
</feature>
<dbReference type="Gene3D" id="3.40.50.300">
    <property type="entry name" value="P-loop containing nucleotide triphosphate hydrolases"/>
    <property type="match status" value="2"/>
</dbReference>
<evidence type="ECO:0000313" key="16">
    <source>
        <dbReference type="Proteomes" id="UP000193240"/>
    </source>
</evidence>
<dbReference type="GO" id="GO:0035861">
    <property type="term" value="C:site of double-strand break"/>
    <property type="evidence" value="ECO:0007669"/>
    <property type="project" value="TreeGrafter"/>
</dbReference>
<evidence type="ECO:0000256" key="12">
    <source>
        <dbReference type="SAM" id="Coils"/>
    </source>
</evidence>
<accession>A0A1Y2LSY4</accession>
<evidence type="ECO:0000256" key="1">
    <source>
        <dbReference type="ARBA" id="ARBA00004123"/>
    </source>
</evidence>
<protein>
    <recommendedName>
        <fullName evidence="14">RecF/RecN/SMC N-terminal domain-containing protein</fullName>
    </recommendedName>
</protein>
<evidence type="ECO:0000256" key="8">
    <source>
        <dbReference type="ARBA" id="ARBA00023054"/>
    </source>
</evidence>
<keyword evidence="10" id="KW-0234">DNA repair</keyword>
<feature type="compositionally biased region" description="Polar residues" evidence="13">
    <location>
        <begin position="458"/>
        <end position="474"/>
    </location>
</feature>
<feature type="compositionally biased region" description="Basic and acidic residues" evidence="13">
    <location>
        <begin position="435"/>
        <end position="457"/>
    </location>
</feature>
<evidence type="ECO:0000256" key="6">
    <source>
        <dbReference type="ARBA" id="ARBA00022763"/>
    </source>
</evidence>
<evidence type="ECO:0000256" key="11">
    <source>
        <dbReference type="ARBA" id="ARBA00023242"/>
    </source>
</evidence>
<feature type="coiled-coil region" evidence="12">
    <location>
        <begin position="712"/>
        <end position="875"/>
    </location>
</feature>
<dbReference type="AlphaFoldDB" id="A0A1Y2LSY4"/>
<dbReference type="Pfam" id="PF02463">
    <property type="entry name" value="SMC_N"/>
    <property type="match status" value="1"/>
</dbReference>
<dbReference type="GO" id="GO:0005634">
    <property type="term" value="C:nucleus"/>
    <property type="evidence" value="ECO:0007669"/>
    <property type="project" value="UniProtKB-SubCell"/>
</dbReference>
<dbReference type="STRING" id="105696.A0A1Y2LSY4"/>
<keyword evidence="4" id="KW-0158">Chromosome</keyword>
<dbReference type="PANTHER" id="PTHR19306">
    <property type="entry name" value="STRUCTURAL MAINTENANCE OF CHROMOSOMES 5,6 SMC5, SMC6"/>
    <property type="match status" value="1"/>
</dbReference>
<dbReference type="FunCoup" id="A0A1Y2LSY4">
    <property type="interactions" value="782"/>
</dbReference>
<dbReference type="SUPFAM" id="SSF52540">
    <property type="entry name" value="P-loop containing nucleoside triphosphate hydrolases"/>
    <property type="match status" value="1"/>
</dbReference>
<feature type="compositionally biased region" description="Basic and acidic residues" evidence="13">
    <location>
        <begin position="1025"/>
        <end position="1034"/>
    </location>
</feature>
<comment type="subcellular location">
    <subcellularLocation>
        <location evidence="2">Chromosome</location>
    </subcellularLocation>
    <subcellularLocation>
        <location evidence="1">Nucleus</location>
    </subcellularLocation>
</comment>
<evidence type="ECO:0000256" key="2">
    <source>
        <dbReference type="ARBA" id="ARBA00004286"/>
    </source>
</evidence>
<reference evidence="15 16" key="1">
    <citation type="journal article" date="2017" name="Genome Announc.">
        <title>Genome sequence of the saprophytic ascomycete Epicoccum nigrum ICMP 19927 strain isolated from New Zealand.</title>
        <authorList>
            <person name="Fokin M."/>
            <person name="Fleetwood D."/>
            <person name="Weir B.S."/>
            <person name="Villas-Boas S.G."/>
        </authorList>
    </citation>
    <scope>NUCLEOTIDE SEQUENCE [LARGE SCALE GENOMIC DNA]</scope>
    <source>
        <strain evidence="15 16">ICMP 19927</strain>
    </source>
</reference>
<dbReference type="OMA" id="MCHDHFY"/>
<organism evidence="15 16">
    <name type="scientific">Epicoccum nigrum</name>
    <name type="common">Soil fungus</name>
    <name type="synonym">Epicoccum purpurascens</name>
    <dbReference type="NCBI Taxonomy" id="105696"/>
    <lineage>
        <taxon>Eukaryota</taxon>
        <taxon>Fungi</taxon>
        <taxon>Dikarya</taxon>
        <taxon>Ascomycota</taxon>
        <taxon>Pezizomycotina</taxon>
        <taxon>Dothideomycetes</taxon>
        <taxon>Pleosporomycetidae</taxon>
        <taxon>Pleosporales</taxon>
        <taxon>Pleosporineae</taxon>
        <taxon>Didymellaceae</taxon>
        <taxon>Epicoccum</taxon>
    </lineage>
</organism>
<evidence type="ECO:0000256" key="4">
    <source>
        <dbReference type="ARBA" id="ARBA00022454"/>
    </source>
</evidence>
<sequence length="1133" mass="128433">MATVMVAKRPRALTNGLDVGHNGRNKRARQSQVDDNERSASDEESNSSDEDARDNAQENDLMVHATQQVQKDFGATRNHQNVPAECGIIEEIRCVNFMCHENLAITLGPLINFIIGHNGSGKSAVLTALQICLGGKATATNRAQNLKSLIKEGQTYSNVQVRIKNQGALAFKPHEYGKSITVERHFNVSGTSGFKLKDENGKVVTTKKSELEDILDAFSMQIDNPMNVLTQDMARQFLNHSTPKDKYKFFLAGTQLETLHRDYQQIEASLDLMNSREDITKEIIASKRKEMEALLEKARRAGSLEQMRRKERELEQQAAWAQVEEEEVGLHEAEAEIRKLDGLIEKRTGEANEASDAFDRADSAVAGAQEDVTELTTQMEPKQQAAQECNETFQSVRQKMLDLHADERKAQGDIKMKRKQVAQYEADIAQLRQRQAEADNGVHAEKQRELEEAKENSGQKAEQYTTHTTSLPDIQNQLRDALKEKDTADAKVDRARREEERIQGVIRGLGGDRRDWESAYQFPDKLRNLLRAIANDRRFRDPSNVIGPLGRHVKLVEADWAYILEKQFGSALNGFVVTSKPDQTVLAELMRKCGWQSPIFIGSKNPIDTSRHEPDRSYLTWMRALKIDNDLVKNQFIINQGIEQTVLIRDAEEGQLLMESRPTNVKMCFTFSNGVKRRGRVVNVTSANAVNNSPIDEYRGQLRMQVDKDAQIRQEKQQLEIAQQATRDAQQESKNLLQRVNTCKANEANHSRLGKQLMRQQQAAQERVERLEAELSDATPDAAAIEVLEDQLKVAREEQNRCEEVFEDMIEKKVELGAENKTNKQLLDEAQRAVKDLEFQLTKAQARVKVMQGKREDALKAKNKALESIRAVEENKTLWVEEMVNKQAAVDRQIEQAATVAPERVPVPEGKSFDDLVATHSKLVKTREEAQRELGGSQQDLLIRANEAVAAYKEVDEEQKNMQRIKSHLIKTLQHRQVRWKQFRSGISVRARVTFSYLLSERKFRGTLHIDHRNQALDINVQPDSTEKSGDGRQTKTLSGGEKSFSTVCLLLSLWDAMGSPIRCLDEFDVFMDSVNRDRSMNMIIAAARRSVGRQFIFITPQSMNNVKQDSDVKINRMTDPERGQTALNFGQA</sequence>
<keyword evidence="9" id="KW-0233">DNA recombination</keyword>
<evidence type="ECO:0000256" key="10">
    <source>
        <dbReference type="ARBA" id="ARBA00023204"/>
    </source>
</evidence>
<dbReference type="InParanoid" id="A0A1Y2LSY4"/>
<dbReference type="PANTHER" id="PTHR19306:SF6">
    <property type="entry name" value="STRUCTURAL MAINTENANCE OF CHROMOSOMES PROTEIN 6"/>
    <property type="match status" value="1"/>
</dbReference>
<evidence type="ECO:0000256" key="7">
    <source>
        <dbReference type="ARBA" id="ARBA00022840"/>
    </source>
</evidence>
<dbReference type="GO" id="GO:0030915">
    <property type="term" value="C:Smc5-Smc6 complex"/>
    <property type="evidence" value="ECO:0007669"/>
    <property type="project" value="TreeGrafter"/>
</dbReference>
<evidence type="ECO:0000259" key="14">
    <source>
        <dbReference type="Pfam" id="PF02463"/>
    </source>
</evidence>
<keyword evidence="5" id="KW-0547">Nucleotide-binding</keyword>
<dbReference type="GO" id="GO:0003684">
    <property type="term" value="F:damaged DNA binding"/>
    <property type="evidence" value="ECO:0007669"/>
    <property type="project" value="TreeGrafter"/>
</dbReference>
<gene>
    <name evidence="15" type="ORF">B5807_08374</name>
</gene>
<feature type="coiled-coil region" evidence="12">
    <location>
        <begin position="256"/>
        <end position="324"/>
    </location>
</feature>
<name>A0A1Y2LSY4_EPING</name>
<evidence type="ECO:0000256" key="13">
    <source>
        <dbReference type="SAM" id="MobiDB-lite"/>
    </source>
</evidence>
<evidence type="ECO:0000256" key="5">
    <source>
        <dbReference type="ARBA" id="ARBA00022741"/>
    </source>
</evidence>
<dbReference type="InterPro" id="IPR027417">
    <property type="entry name" value="P-loop_NTPase"/>
</dbReference>
<keyword evidence="6" id="KW-0227">DNA damage</keyword>
<feature type="domain" description="RecF/RecN/SMC N-terminal" evidence="14">
    <location>
        <begin position="89"/>
        <end position="1110"/>
    </location>
</feature>
<dbReference type="InterPro" id="IPR003395">
    <property type="entry name" value="RecF/RecN/SMC_N"/>
</dbReference>
<dbReference type="Proteomes" id="UP000193240">
    <property type="component" value="Unassembled WGS sequence"/>
</dbReference>
<evidence type="ECO:0000256" key="9">
    <source>
        <dbReference type="ARBA" id="ARBA00023172"/>
    </source>
</evidence>
<dbReference type="GO" id="GO:0005524">
    <property type="term" value="F:ATP binding"/>
    <property type="evidence" value="ECO:0007669"/>
    <property type="project" value="UniProtKB-KW"/>
</dbReference>
<keyword evidence="16" id="KW-1185">Reference proteome</keyword>
<keyword evidence="11" id="KW-0539">Nucleus</keyword>
<dbReference type="GO" id="GO:0003697">
    <property type="term" value="F:single-stranded DNA binding"/>
    <property type="evidence" value="ECO:0007669"/>
    <property type="project" value="TreeGrafter"/>
</dbReference>
<feature type="region of interest" description="Disordered" evidence="13">
    <location>
        <begin position="435"/>
        <end position="474"/>
    </location>
</feature>
<dbReference type="GO" id="GO:0000724">
    <property type="term" value="P:double-strand break repair via homologous recombination"/>
    <property type="evidence" value="ECO:0007669"/>
    <property type="project" value="TreeGrafter"/>
</dbReference>
<evidence type="ECO:0000313" key="15">
    <source>
        <dbReference type="EMBL" id="OSS46337.1"/>
    </source>
</evidence>
<feature type="region of interest" description="Disordered" evidence="13">
    <location>
        <begin position="1019"/>
        <end position="1039"/>
    </location>
</feature>
<dbReference type="EMBL" id="KZ107851">
    <property type="protein sequence ID" value="OSS46337.1"/>
    <property type="molecule type" value="Genomic_DNA"/>
</dbReference>
<evidence type="ECO:0000256" key="3">
    <source>
        <dbReference type="ARBA" id="ARBA00006793"/>
    </source>
</evidence>
<keyword evidence="7" id="KW-0067">ATP-binding</keyword>